<reference evidence="6" key="1">
    <citation type="submission" date="2017-09" db="EMBL/GenBank/DDBJ databases">
        <title>Depth-based differentiation of microbial function through sediment-hosted aquifers and enrichment of novel symbionts in the deep terrestrial subsurface.</title>
        <authorList>
            <person name="Probst A.J."/>
            <person name="Ladd B."/>
            <person name="Jarett J.K."/>
            <person name="Geller-Mcgrath D.E."/>
            <person name="Sieber C.M.K."/>
            <person name="Emerson J.B."/>
            <person name="Anantharaman K."/>
            <person name="Thomas B.C."/>
            <person name="Malmstrom R."/>
            <person name="Stieglmeier M."/>
            <person name="Klingl A."/>
            <person name="Woyke T."/>
            <person name="Ryan C.M."/>
            <person name="Banfield J.F."/>
        </authorList>
    </citation>
    <scope>NUCLEOTIDE SEQUENCE [LARGE SCALE GENOMIC DNA]</scope>
</reference>
<dbReference type="Gene3D" id="1.10.132.20">
    <property type="entry name" value="Ribosome-recycling factor"/>
    <property type="match status" value="1"/>
</dbReference>
<evidence type="ECO:0000256" key="1">
    <source>
        <dbReference type="ARBA" id="ARBA00005912"/>
    </source>
</evidence>
<evidence type="ECO:0000256" key="2">
    <source>
        <dbReference type="ARBA" id="ARBA00022917"/>
    </source>
</evidence>
<dbReference type="GO" id="GO:0006412">
    <property type="term" value="P:translation"/>
    <property type="evidence" value="ECO:0007669"/>
    <property type="project" value="UniProtKB-KW"/>
</dbReference>
<sequence>MDHKEIIGKIKPELDKVINFLEKELAKFRTSRATPSLVEDVIVECFGQKFPLKQLALISIPEPRQLLIQPWDKSYLEGIVRALERTGTGANPIVDKDAVRINLPPLTQEYRQDLLRLISQKQEEAKKTVRRWREEAWAELQEKFKEGKIREDDKFRGKDELQKLVDEYNKKIEEFGERKKKEIME</sequence>
<dbReference type="SUPFAM" id="SSF55194">
    <property type="entry name" value="Ribosome recycling factor, RRF"/>
    <property type="match status" value="1"/>
</dbReference>
<dbReference type="Pfam" id="PF01765">
    <property type="entry name" value="RRF"/>
    <property type="match status" value="1"/>
</dbReference>
<dbReference type="PANTHER" id="PTHR20982">
    <property type="entry name" value="RIBOSOME RECYCLING FACTOR"/>
    <property type="match status" value="1"/>
</dbReference>
<comment type="caution">
    <text evidence="5">The sequence shown here is derived from an EMBL/GenBank/DDBJ whole genome shotgun (WGS) entry which is preliminary data.</text>
</comment>
<dbReference type="Gene3D" id="3.30.1360.40">
    <property type="match status" value="1"/>
</dbReference>
<protein>
    <submittedName>
        <fullName evidence="5">Ribosome recycling factor</fullName>
    </submittedName>
</protein>
<dbReference type="InterPro" id="IPR023584">
    <property type="entry name" value="Ribosome_recyc_fac_dom"/>
</dbReference>
<accession>A0A2H0YM79</accession>
<dbReference type="AlphaFoldDB" id="A0A2H0YM79"/>
<dbReference type="NCBIfam" id="TIGR00496">
    <property type="entry name" value="frr"/>
    <property type="match status" value="1"/>
</dbReference>
<dbReference type="GO" id="GO:0043023">
    <property type="term" value="F:ribosomal large subunit binding"/>
    <property type="evidence" value="ECO:0007669"/>
    <property type="project" value="TreeGrafter"/>
</dbReference>
<dbReference type="InterPro" id="IPR036191">
    <property type="entry name" value="RRF_sf"/>
</dbReference>
<dbReference type="EMBL" id="PEYD01000028">
    <property type="protein sequence ID" value="PIS39526.1"/>
    <property type="molecule type" value="Genomic_DNA"/>
</dbReference>
<comment type="similarity">
    <text evidence="1">Belongs to the RRF family.</text>
</comment>
<dbReference type="FunFam" id="3.30.1360.40:FF:000001">
    <property type="entry name" value="Ribosome-recycling factor"/>
    <property type="match status" value="1"/>
</dbReference>
<feature type="coiled-coil region" evidence="3">
    <location>
        <begin position="115"/>
        <end position="178"/>
    </location>
</feature>
<dbReference type="Proteomes" id="UP000230088">
    <property type="component" value="Unassembled WGS sequence"/>
</dbReference>
<evidence type="ECO:0000256" key="3">
    <source>
        <dbReference type="SAM" id="Coils"/>
    </source>
</evidence>
<feature type="domain" description="Ribosome recycling factor" evidence="4">
    <location>
        <begin position="21"/>
        <end position="184"/>
    </location>
</feature>
<proteinExistence type="inferred from homology"/>
<organism evidence="5 6">
    <name type="scientific">Candidatus Nealsonbacteria bacterium CG08_land_8_20_14_0_20_38_20</name>
    <dbReference type="NCBI Taxonomy" id="1974705"/>
    <lineage>
        <taxon>Bacteria</taxon>
        <taxon>Candidatus Nealsoniibacteriota</taxon>
    </lineage>
</organism>
<evidence type="ECO:0000313" key="5">
    <source>
        <dbReference type="EMBL" id="PIS39526.1"/>
    </source>
</evidence>
<evidence type="ECO:0000259" key="4">
    <source>
        <dbReference type="Pfam" id="PF01765"/>
    </source>
</evidence>
<dbReference type="InterPro" id="IPR002661">
    <property type="entry name" value="Ribosome_recyc_fac"/>
</dbReference>
<name>A0A2H0YM79_9BACT</name>
<keyword evidence="2" id="KW-0648">Protein biosynthesis</keyword>
<evidence type="ECO:0000313" key="6">
    <source>
        <dbReference type="Proteomes" id="UP000230088"/>
    </source>
</evidence>
<keyword evidence="3" id="KW-0175">Coiled coil</keyword>
<dbReference type="PANTHER" id="PTHR20982:SF3">
    <property type="entry name" value="MITOCHONDRIAL RIBOSOME RECYCLING FACTOR PSEUDO 1"/>
    <property type="match status" value="1"/>
</dbReference>
<gene>
    <name evidence="5" type="ORF">COT33_01495</name>
</gene>